<dbReference type="Proteomes" id="UP000007797">
    <property type="component" value="Unassembled WGS sequence"/>
</dbReference>
<dbReference type="STRING" id="1054147.F4PZ32"/>
<dbReference type="GeneID" id="14871247"/>
<dbReference type="SUPFAM" id="SSF52047">
    <property type="entry name" value="RNI-like"/>
    <property type="match status" value="2"/>
</dbReference>
<evidence type="ECO:0000313" key="2">
    <source>
        <dbReference type="Proteomes" id="UP000007797"/>
    </source>
</evidence>
<gene>
    <name evidence="1" type="ORF">DFA_02305</name>
</gene>
<dbReference type="RefSeq" id="XP_004366694.1">
    <property type="nucleotide sequence ID" value="XM_004366637.1"/>
</dbReference>
<dbReference type="PANTHER" id="PTHR32134:SF92">
    <property type="entry name" value="FNIP REPEAT-CONTAINING PROTEIN"/>
    <property type="match status" value="1"/>
</dbReference>
<evidence type="ECO:0000313" key="1">
    <source>
        <dbReference type="EMBL" id="EGG19061.1"/>
    </source>
</evidence>
<sequence>MSLLSLSNLLVSHIISSIDNVDIICLLLTCKQLFNDSSVRRSIKFKGVGGAIDTDNRDISLQFKATTSTTRYKLLSFKDILVNSISLNQHVVLEHNTAGDKEIFSNRSAAAADNIITTALVTHYNLQAINSLYETMPSIETLFIKYRQLNLREKTTIDLGSISRLPNLQRLSVQGNSLKLGPHSSLKSLNLDIGTCYTASELGLDQFVSLTELALNNFCVPEIGPGVLPSSLTSLTLTLFELPPRDTFIALTSLVYLDIFVEKGLDKELEQEQQQQQIFIDLSTLHNLKKLVYNENLHREDGPIEIIVPPNLKILSIWSTQCVPITPPQQQCTTTTLMPVLEKLYLLEGLLTGGKINLLSQCPSLKKLCIYQCFKTIPSNLIPPHLEKLSIHNYSTKDILDQFVYPPSLKHLTYLGDFYDGSPSVTSLPESLVKLKSKLNASSSLNLLPSHLKKLVWMYRYGGQGEDIDLAQSNFPPNLETIDFSGMKGLFKVTIPPVTKYLSIFLSQKQQQQQLDPIFSITSRITIPTKDQQQQQQQEQWLPINTTHLNCSMSCSQSKWSFRLDEIINHTNVRYLSIINQCSTATNIQFSIQRLDSDNRNVLVLERQSLTGGIISQLKNNVDIVCLLLTCKKLYHHNSNSLKRSIQFKGIEPIDIDKVDISLKFKGTATRFNLLSFKDILENSIISDQLLILSKKQEDDNKEYPLWIQDRIYYTDNRIDKSNNITTALVTHYQHKVLDSNLLYKIPSIETLFINEPQHNGIIDLGSISQLPNLQRLSVQAHLLKLGNHSSLQSLTLGLTTRYTASELRLDQFISLTELTANSFCLYDIGPGLLPSSLTSLDLAVRDFPPRDTFIALTSLVNFKLCLEQGLYIFRLQQEEEEEQQHLFLDLFNLHNLKKLEYSENWTGKKGIIEIIAPLNLKILSIWSNRSVQISTPGTLPLLLLERIVIGGKINLSSLQYGPSLKKLFIYNCWEPIPSDMIPSTLEKLMISISNVSEGSILGQIVFPPSLTHLTILGSLSGHDEPFPPLPESLVKLKLEINSTASHHSTIMSLPRHLKKLALKYAFEVQCEDFDLSQSNYLPNLETIDISYKKGFFTFPPSTKYLSITLIHKDQQKNCLPIYSIATSLTIPKDINDQSQQQQQWLPINTTHLTCRIFCTQAKWSFRLDEIINHTNVRYLSIIIFYSKTTNLQFSIQRLDSDNRNVLVLERQSMTGGIITQRRISNTNINQQQQPQPQPQQQYDPIYLHWDLNSPFEFNWSFVKKIIK</sequence>
<organism evidence="1 2">
    <name type="scientific">Cavenderia fasciculata</name>
    <name type="common">Slime mold</name>
    <name type="synonym">Dictyostelium fasciculatum</name>
    <dbReference type="NCBI Taxonomy" id="261658"/>
    <lineage>
        <taxon>Eukaryota</taxon>
        <taxon>Amoebozoa</taxon>
        <taxon>Evosea</taxon>
        <taxon>Eumycetozoa</taxon>
        <taxon>Dictyostelia</taxon>
        <taxon>Acytosteliales</taxon>
        <taxon>Cavenderiaceae</taxon>
        <taxon>Cavenderia</taxon>
    </lineage>
</organism>
<dbReference type="KEGG" id="dfa:DFA_02305"/>
<reference evidence="2" key="1">
    <citation type="journal article" date="2011" name="Genome Res.">
        <title>Phylogeny-wide analysis of social amoeba genomes highlights ancient origins for complex intercellular communication.</title>
        <authorList>
            <person name="Heidel A.J."/>
            <person name="Lawal H.M."/>
            <person name="Felder M."/>
            <person name="Schilde C."/>
            <person name="Helps N.R."/>
            <person name="Tunggal B."/>
            <person name="Rivero F."/>
            <person name="John U."/>
            <person name="Schleicher M."/>
            <person name="Eichinger L."/>
            <person name="Platzer M."/>
            <person name="Noegel A.A."/>
            <person name="Schaap P."/>
            <person name="Gloeckner G."/>
        </authorList>
    </citation>
    <scope>NUCLEOTIDE SEQUENCE [LARGE SCALE GENOMIC DNA]</scope>
    <source>
        <strain evidence="2">SH3</strain>
    </source>
</reference>
<dbReference type="InterPro" id="IPR051251">
    <property type="entry name" value="STK_FNIP-Repeat"/>
</dbReference>
<protein>
    <submittedName>
        <fullName evidence="1">Uncharacterized protein</fullName>
    </submittedName>
</protein>
<dbReference type="AlphaFoldDB" id="F4PZ32"/>
<dbReference type="PANTHER" id="PTHR32134">
    <property type="entry name" value="FNIP REPEAT-CONTAINING PROTEIN"/>
    <property type="match status" value="1"/>
</dbReference>
<proteinExistence type="predicted"/>
<name>F4PZ32_CACFS</name>
<dbReference type="OrthoDB" id="24501at2759"/>
<dbReference type="InterPro" id="IPR032675">
    <property type="entry name" value="LRR_dom_sf"/>
</dbReference>
<dbReference type="EMBL" id="GL883016">
    <property type="protein sequence ID" value="EGG19061.1"/>
    <property type="molecule type" value="Genomic_DNA"/>
</dbReference>
<keyword evidence="2" id="KW-1185">Reference proteome</keyword>
<accession>F4PZ32</accession>
<dbReference type="Gene3D" id="3.80.10.10">
    <property type="entry name" value="Ribonuclease Inhibitor"/>
    <property type="match status" value="3"/>
</dbReference>
<dbReference type="SUPFAM" id="SSF52058">
    <property type="entry name" value="L domain-like"/>
    <property type="match status" value="2"/>
</dbReference>